<dbReference type="InterPro" id="IPR003509">
    <property type="entry name" value="UPF0102_YraN-like"/>
</dbReference>
<comment type="similarity">
    <text evidence="1 2">Belongs to the UPF0102 family.</text>
</comment>
<gene>
    <name evidence="3" type="ORF">E1B00_07180</name>
</gene>
<dbReference type="InterPro" id="IPR011335">
    <property type="entry name" value="Restrct_endonuc-II-like"/>
</dbReference>
<dbReference type="RefSeq" id="WP_139447054.1">
    <property type="nucleotide sequence ID" value="NZ_SMDR01000001.1"/>
</dbReference>
<dbReference type="PANTHER" id="PTHR34039">
    <property type="entry name" value="UPF0102 PROTEIN YRAN"/>
    <property type="match status" value="1"/>
</dbReference>
<dbReference type="InterPro" id="IPR011856">
    <property type="entry name" value="tRNA_endonuc-like_dom_sf"/>
</dbReference>
<proteinExistence type="inferred from homology"/>
<reference evidence="3 4" key="1">
    <citation type="submission" date="2019-03" db="EMBL/GenBank/DDBJ databases">
        <title>Arenimonas daejeonensis sp. nov., isolated from compost.</title>
        <authorList>
            <person name="Jeon C.O."/>
        </authorList>
    </citation>
    <scope>NUCLEOTIDE SEQUENCE [LARGE SCALE GENOMIC DNA]</scope>
    <source>
        <strain evidence="3 4">R29</strain>
    </source>
</reference>
<evidence type="ECO:0000313" key="4">
    <source>
        <dbReference type="Proteomes" id="UP000305760"/>
    </source>
</evidence>
<evidence type="ECO:0000313" key="3">
    <source>
        <dbReference type="EMBL" id="TNJ35524.1"/>
    </source>
</evidence>
<dbReference type="GO" id="GO:0003676">
    <property type="term" value="F:nucleic acid binding"/>
    <property type="evidence" value="ECO:0007669"/>
    <property type="project" value="InterPro"/>
</dbReference>
<dbReference type="Pfam" id="PF02021">
    <property type="entry name" value="UPF0102"/>
    <property type="match status" value="1"/>
</dbReference>
<dbReference type="NCBIfam" id="TIGR00252">
    <property type="entry name" value="YraN family protein"/>
    <property type="match status" value="1"/>
</dbReference>
<dbReference type="SUPFAM" id="SSF52980">
    <property type="entry name" value="Restriction endonuclease-like"/>
    <property type="match status" value="1"/>
</dbReference>
<dbReference type="Proteomes" id="UP000305760">
    <property type="component" value="Unassembled WGS sequence"/>
</dbReference>
<name>A0A5C4RWT8_9GAMM</name>
<dbReference type="EMBL" id="SMDR01000001">
    <property type="protein sequence ID" value="TNJ35524.1"/>
    <property type="molecule type" value="Genomic_DNA"/>
</dbReference>
<dbReference type="Gene3D" id="3.40.1350.10">
    <property type="match status" value="1"/>
</dbReference>
<dbReference type="NCBIfam" id="NF009150">
    <property type="entry name" value="PRK12497.1-3"/>
    <property type="match status" value="1"/>
</dbReference>
<evidence type="ECO:0000256" key="2">
    <source>
        <dbReference type="HAMAP-Rule" id="MF_00048"/>
    </source>
</evidence>
<accession>A0A5C4RWT8</accession>
<dbReference type="PANTHER" id="PTHR34039:SF1">
    <property type="entry name" value="UPF0102 PROTEIN YRAN"/>
    <property type="match status" value="1"/>
</dbReference>
<keyword evidence="4" id="KW-1185">Reference proteome</keyword>
<comment type="caution">
    <text evidence="3">The sequence shown here is derived from an EMBL/GenBank/DDBJ whole genome shotgun (WGS) entry which is preliminary data.</text>
</comment>
<evidence type="ECO:0000256" key="1">
    <source>
        <dbReference type="ARBA" id="ARBA00006738"/>
    </source>
</evidence>
<sequence>MPATPDRRQLGAAAEAAACAHLEAAGLRPLAHNVNYRFGELDRVMRDGDTVVFVEVRYRRDDRFGGAAGSVDFRKRRRLILAARAWLAAQRGFADAPCRFDVVTVQGADDALDCEWIRDAFRLDDA</sequence>
<dbReference type="HAMAP" id="MF_00048">
    <property type="entry name" value="UPF0102"/>
    <property type="match status" value="1"/>
</dbReference>
<dbReference type="AlphaFoldDB" id="A0A5C4RWT8"/>
<organism evidence="3 4">
    <name type="scientific">Arenimonas terrae</name>
    <dbReference type="NCBI Taxonomy" id="2546226"/>
    <lineage>
        <taxon>Bacteria</taxon>
        <taxon>Pseudomonadati</taxon>
        <taxon>Pseudomonadota</taxon>
        <taxon>Gammaproteobacteria</taxon>
        <taxon>Lysobacterales</taxon>
        <taxon>Lysobacteraceae</taxon>
        <taxon>Arenimonas</taxon>
    </lineage>
</organism>
<protein>
    <recommendedName>
        <fullName evidence="2">UPF0102 protein E1B00_07180</fullName>
    </recommendedName>
</protein>
<dbReference type="OrthoDB" id="9794876at2"/>